<dbReference type="InterPro" id="IPR006311">
    <property type="entry name" value="TAT_signal"/>
</dbReference>
<dbReference type="Proteomes" id="UP000825009">
    <property type="component" value="Chromosome"/>
</dbReference>
<keyword evidence="3" id="KW-1185">Reference proteome</keyword>
<sequence>MNRRAFLKTTLLSAPAILTLSSLPARAGATGSTLIETAGLSASGSADIPGFGPGGNGRVSMTFTSGPAIVAQFGPAAITRLVNAASGDRFGVLFNGINGAASHQTAWTLDANAAAGARARFRVDGGLEAEASAVIGGDQYQGAGVAAMILAALSAGATLRNAPTNRVQALVRPHAAPSGMAFGLEVTVQAT</sequence>
<dbReference type="PROSITE" id="PS51318">
    <property type="entry name" value="TAT"/>
    <property type="match status" value="1"/>
</dbReference>
<evidence type="ECO:0000256" key="1">
    <source>
        <dbReference type="SAM" id="SignalP"/>
    </source>
</evidence>
<keyword evidence="1" id="KW-0732">Signal</keyword>
<feature type="signal peptide" evidence="1">
    <location>
        <begin position="1"/>
        <end position="27"/>
    </location>
</feature>
<dbReference type="AlphaFoldDB" id="A0A8F6TVI5"/>
<dbReference type="KEGG" id="gce:KYE46_12090"/>
<dbReference type="RefSeq" id="WP_219000869.1">
    <property type="nucleotide sequence ID" value="NZ_CP079194.1"/>
</dbReference>
<evidence type="ECO:0008006" key="4">
    <source>
        <dbReference type="Google" id="ProtNLM"/>
    </source>
</evidence>
<proteinExistence type="predicted"/>
<reference evidence="2 3" key="1">
    <citation type="submission" date="2021-07" db="EMBL/GenBank/DDBJ databases">
        <title>A novel Jannaschia species isolated from marine dinoflagellate Ceratoperidinium margalefii.</title>
        <authorList>
            <person name="Jiang Y."/>
            <person name="Li Z."/>
        </authorList>
    </citation>
    <scope>NUCLEOTIDE SEQUENCE [LARGE SCALE GENOMIC DNA]</scope>
    <source>
        <strain evidence="2 3">J12C1-MA-4</strain>
    </source>
</reference>
<protein>
    <recommendedName>
        <fullName evidence="4">Secreted protein</fullName>
    </recommendedName>
</protein>
<gene>
    <name evidence="2" type="ORF">KYE46_12090</name>
</gene>
<name>A0A8F6TVI5_9RHOB</name>
<feature type="chain" id="PRO_5034599630" description="Secreted protein" evidence="1">
    <location>
        <begin position="28"/>
        <end position="191"/>
    </location>
</feature>
<accession>A0A8F6TVI5</accession>
<evidence type="ECO:0000313" key="2">
    <source>
        <dbReference type="EMBL" id="QXT38673.1"/>
    </source>
</evidence>
<dbReference type="EMBL" id="CP079194">
    <property type="protein sequence ID" value="QXT38673.1"/>
    <property type="molecule type" value="Genomic_DNA"/>
</dbReference>
<organism evidence="2 3">
    <name type="scientific">Gymnodinialimonas ceratoperidinii</name>
    <dbReference type="NCBI Taxonomy" id="2856823"/>
    <lineage>
        <taxon>Bacteria</taxon>
        <taxon>Pseudomonadati</taxon>
        <taxon>Pseudomonadota</taxon>
        <taxon>Alphaproteobacteria</taxon>
        <taxon>Rhodobacterales</taxon>
        <taxon>Paracoccaceae</taxon>
        <taxon>Gymnodinialimonas</taxon>
    </lineage>
</organism>
<evidence type="ECO:0000313" key="3">
    <source>
        <dbReference type="Proteomes" id="UP000825009"/>
    </source>
</evidence>